<dbReference type="AlphaFoldDB" id="A0A0G1B8P6"/>
<organism evidence="1 2">
    <name type="scientific">Candidatus Daviesbacteria bacterium GW2011_GWA2_42_7</name>
    <dbReference type="NCBI Taxonomy" id="1618425"/>
    <lineage>
        <taxon>Bacteria</taxon>
        <taxon>Candidatus Daviesiibacteriota</taxon>
    </lineage>
</organism>
<protein>
    <submittedName>
        <fullName evidence="1">Uncharacterized protein</fullName>
    </submittedName>
</protein>
<comment type="caution">
    <text evidence="1">The sequence shown here is derived from an EMBL/GenBank/DDBJ whole genome shotgun (WGS) entry which is preliminary data.</text>
</comment>
<accession>A0A0G1B8P6</accession>
<evidence type="ECO:0000313" key="1">
    <source>
        <dbReference type="EMBL" id="KKS69627.1"/>
    </source>
</evidence>
<dbReference type="InterPro" id="IPR016024">
    <property type="entry name" value="ARM-type_fold"/>
</dbReference>
<dbReference type="InterPro" id="IPR014825">
    <property type="entry name" value="DNA_alkylation"/>
</dbReference>
<dbReference type="EMBL" id="LCEJ01000049">
    <property type="protein sequence ID" value="KKS69627.1"/>
    <property type="molecule type" value="Genomic_DNA"/>
</dbReference>
<gene>
    <name evidence="1" type="ORF">UV41_C0049G0009</name>
</gene>
<sequence>MGFGEWEILHSPIPPGNDLAMNGYHQQILEEINRVARGNSPVSGRFDPGKYMGTTKPCINITNPQTREVLKSWVKEHKDISLPELLGMLGSTFTGISHTERSLGGKILEYLPKQRQEINPKYLDKWLTGVEGWGEVDSLCQSTFEAKEMLVKWLEWEKLLKKFVGDKDIHKRRASLVLLTKPVFGFSL</sequence>
<name>A0A0G1B8P6_9BACT</name>
<dbReference type="Proteomes" id="UP000034785">
    <property type="component" value="Unassembled WGS sequence"/>
</dbReference>
<dbReference type="Pfam" id="PF08713">
    <property type="entry name" value="DNA_alkylation"/>
    <property type="match status" value="1"/>
</dbReference>
<dbReference type="SUPFAM" id="SSF48371">
    <property type="entry name" value="ARM repeat"/>
    <property type="match status" value="1"/>
</dbReference>
<dbReference type="Gene3D" id="1.25.10.90">
    <property type="match status" value="1"/>
</dbReference>
<evidence type="ECO:0000313" key="2">
    <source>
        <dbReference type="Proteomes" id="UP000034785"/>
    </source>
</evidence>
<proteinExistence type="predicted"/>
<reference evidence="1 2" key="1">
    <citation type="journal article" date="2015" name="Nature">
        <title>rRNA introns, odd ribosomes, and small enigmatic genomes across a large radiation of phyla.</title>
        <authorList>
            <person name="Brown C.T."/>
            <person name="Hug L.A."/>
            <person name="Thomas B.C."/>
            <person name="Sharon I."/>
            <person name="Castelle C.J."/>
            <person name="Singh A."/>
            <person name="Wilkins M.J."/>
            <person name="Williams K.H."/>
            <person name="Banfield J.F."/>
        </authorList>
    </citation>
    <scope>NUCLEOTIDE SEQUENCE [LARGE SCALE GENOMIC DNA]</scope>
</reference>